<evidence type="ECO:0000313" key="2">
    <source>
        <dbReference type="Proteomes" id="UP000615446"/>
    </source>
</evidence>
<proteinExistence type="predicted"/>
<gene>
    <name evidence="1" type="ORF">RCL2_002040800</name>
</gene>
<organism evidence="1 2">
    <name type="scientific">Rhizophagus clarus</name>
    <dbReference type="NCBI Taxonomy" id="94130"/>
    <lineage>
        <taxon>Eukaryota</taxon>
        <taxon>Fungi</taxon>
        <taxon>Fungi incertae sedis</taxon>
        <taxon>Mucoromycota</taxon>
        <taxon>Glomeromycotina</taxon>
        <taxon>Glomeromycetes</taxon>
        <taxon>Glomerales</taxon>
        <taxon>Glomeraceae</taxon>
        <taxon>Rhizophagus</taxon>
    </lineage>
</organism>
<dbReference type="AlphaFoldDB" id="A0A8H3LVH1"/>
<dbReference type="EMBL" id="BLAL01000228">
    <property type="protein sequence ID" value="GES93662.1"/>
    <property type="molecule type" value="Genomic_DNA"/>
</dbReference>
<comment type="caution">
    <text evidence="1">The sequence shown here is derived from an EMBL/GenBank/DDBJ whole genome shotgun (WGS) entry which is preliminary data.</text>
</comment>
<evidence type="ECO:0000313" key="1">
    <source>
        <dbReference type="EMBL" id="GES93662.1"/>
    </source>
</evidence>
<accession>A0A8H3LVH1</accession>
<reference evidence="1" key="1">
    <citation type="submission" date="2019-10" db="EMBL/GenBank/DDBJ databases">
        <title>Conservation and host-specific expression of non-tandemly repeated heterogenous ribosome RNA gene in arbuscular mycorrhizal fungi.</title>
        <authorList>
            <person name="Maeda T."/>
            <person name="Kobayashi Y."/>
            <person name="Nakagawa T."/>
            <person name="Ezawa T."/>
            <person name="Yamaguchi K."/>
            <person name="Bino T."/>
            <person name="Nishimoto Y."/>
            <person name="Shigenobu S."/>
            <person name="Kawaguchi M."/>
        </authorList>
    </citation>
    <scope>NUCLEOTIDE SEQUENCE</scope>
    <source>
        <strain evidence="1">HR1</strain>
    </source>
</reference>
<protein>
    <submittedName>
        <fullName evidence="1">Uncharacterized protein</fullName>
    </submittedName>
</protein>
<sequence>MAYRSFGASSESICKMIKNRRRFRKQNTSQTNIYSNLPRQTSSDPFINFLFNGTNQLIGTTNRNQQRTNNIINTFQTNNQQTTNNIDPFNGNSLLNTIEFFNGFQ</sequence>
<dbReference type="Proteomes" id="UP000615446">
    <property type="component" value="Unassembled WGS sequence"/>
</dbReference>
<name>A0A8H3LVH1_9GLOM</name>